<dbReference type="AlphaFoldDB" id="W9G9D9"/>
<keyword evidence="2" id="KW-0472">Membrane</keyword>
<feature type="transmembrane region" description="Helical" evidence="2">
    <location>
        <begin position="173"/>
        <end position="191"/>
    </location>
</feature>
<dbReference type="PATRIC" id="fig|1386089.3.peg.3311"/>
<evidence type="ECO:0000313" key="4">
    <source>
        <dbReference type="Proteomes" id="UP000019489"/>
    </source>
</evidence>
<feature type="region of interest" description="Disordered" evidence="1">
    <location>
        <begin position="1"/>
        <end position="46"/>
    </location>
</feature>
<dbReference type="RefSeq" id="WP_245603810.1">
    <property type="nucleotide sequence ID" value="NZ_AWSA01000042.1"/>
</dbReference>
<dbReference type="STRING" id="1386089.N865_15595"/>
<reference evidence="3 4" key="1">
    <citation type="submission" date="2013-08" db="EMBL/GenBank/DDBJ databases">
        <title>Intrasporangium oryzae NRRL B-24470.</title>
        <authorList>
            <person name="Liu H."/>
            <person name="Wang G."/>
        </authorList>
    </citation>
    <scope>NUCLEOTIDE SEQUENCE [LARGE SCALE GENOMIC DNA]</scope>
    <source>
        <strain evidence="3 4">NRRL B-24470</strain>
    </source>
</reference>
<feature type="transmembrane region" description="Helical" evidence="2">
    <location>
        <begin position="197"/>
        <end position="217"/>
    </location>
</feature>
<feature type="transmembrane region" description="Helical" evidence="2">
    <location>
        <begin position="132"/>
        <end position="152"/>
    </location>
</feature>
<name>W9G9D9_9MICO</name>
<protein>
    <submittedName>
        <fullName evidence="3">Uncharacterized protein</fullName>
    </submittedName>
</protein>
<feature type="compositionally biased region" description="Polar residues" evidence="1">
    <location>
        <begin position="32"/>
        <end position="46"/>
    </location>
</feature>
<sequence length="226" mass="23052">MSEQPTHHGDRPGSPPDGRPDGRPDSRAGGSSAEQPAVTASPSRPATSYRTLRLGAGPEWSSGQLALGAVSTGGAALFLVALYFAAGGFDLIWWLLVLVPVLTLSMAGSGMSLGFWALMLYGWFLLTDSGSFTWWSLPAAAGLLVSHAATALSASMPPAGQLASAAVHRWGRLIGIAFSAAAVVCCAAAAIHGRSLGLGPAAYVIGLVGLAAGVWLVRTNPPSQPH</sequence>
<feature type="transmembrane region" description="Helical" evidence="2">
    <location>
        <begin position="93"/>
        <end position="126"/>
    </location>
</feature>
<dbReference type="Proteomes" id="UP000019489">
    <property type="component" value="Unassembled WGS sequence"/>
</dbReference>
<organism evidence="3 4">
    <name type="scientific">Intrasporangium oryzae NRRL B-24470</name>
    <dbReference type="NCBI Taxonomy" id="1386089"/>
    <lineage>
        <taxon>Bacteria</taxon>
        <taxon>Bacillati</taxon>
        <taxon>Actinomycetota</taxon>
        <taxon>Actinomycetes</taxon>
        <taxon>Micrococcales</taxon>
        <taxon>Intrasporangiaceae</taxon>
        <taxon>Intrasporangium</taxon>
    </lineage>
</organism>
<evidence type="ECO:0000256" key="2">
    <source>
        <dbReference type="SAM" id="Phobius"/>
    </source>
</evidence>
<keyword evidence="4" id="KW-1185">Reference proteome</keyword>
<dbReference type="EMBL" id="AWSA01000042">
    <property type="protein sequence ID" value="EWT00469.1"/>
    <property type="molecule type" value="Genomic_DNA"/>
</dbReference>
<accession>W9G9D9</accession>
<evidence type="ECO:0000313" key="3">
    <source>
        <dbReference type="EMBL" id="EWT00469.1"/>
    </source>
</evidence>
<gene>
    <name evidence="3" type="ORF">N865_15595</name>
</gene>
<keyword evidence="2" id="KW-1133">Transmembrane helix</keyword>
<keyword evidence="2" id="KW-0812">Transmembrane</keyword>
<feature type="transmembrane region" description="Helical" evidence="2">
    <location>
        <begin position="65"/>
        <end position="86"/>
    </location>
</feature>
<proteinExistence type="predicted"/>
<feature type="compositionally biased region" description="Basic and acidic residues" evidence="1">
    <location>
        <begin position="1"/>
        <end position="11"/>
    </location>
</feature>
<dbReference type="eggNOG" id="ENOG5032GJB">
    <property type="taxonomic scope" value="Bacteria"/>
</dbReference>
<evidence type="ECO:0000256" key="1">
    <source>
        <dbReference type="SAM" id="MobiDB-lite"/>
    </source>
</evidence>
<comment type="caution">
    <text evidence="3">The sequence shown here is derived from an EMBL/GenBank/DDBJ whole genome shotgun (WGS) entry which is preliminary data.</text>
</comment>